<reference evidence="3 5" key="1">
    <citation type="submission" date="2012-10" db="EMBL/GenBank/DDBJ databases">
        <title>Genome assembly of Amycolatopsis azurea DSM 43854.</title>
        <authorList>
            <person name="Khatri I."/>
            <person name="Kaur I."/>
            <person name="Subramanian S."/>
            <person name="Mayilraj S."/>
        </authorList>
    </citation>
    <scope>NUCLEOTIDE SEQUENCE [LARGE SCALE GENOMIC DNA]</scope>
    <source>
        <strain evidence="3 5">DSM 43854</strain>
    </source>
</reference>
<dbReference type="OrthoDB" id="3638587at2"/>
<feature type="compositionally biased region" description="Low complexity" evidence="1">
    <location>
        <begin position="68"/>
        <end position="80"/>
    </location>
</feature>
<dbReference type="PROSITE" id="PS51257">
    <property type="entry name" value="PROKAR_LIPOPROTEIN"/>
    <property type="match status" value="1"/>
</dbReference>
<dbReference type="AlphaFoldDB" id="M2QGX5"/>
<evidence type="ECO:0000313" key="6">
    <source>
        <dbReference type="Proteomes" id="UP000188551"/>
    </source>
</evidence>
<feature type="chain" id="PRO_5039680326" description="Secreted protein" evidence="2">
    <location>
        <begin position="22"/>
        <end position="149"/>
    </location>
</feature>
<dbReference type="RefSeq" id="WP_005161450.1">
    <property type="nucleotide sequence ID" value="NZ_ANMG01000050.1"/>
</dbReference>
<feature type="signal peptide" evidence="2">
    <location>
        <begin position="1"/>
        <end position="21"/>
    </location>
</feature>
<keyword evidence="2" id="KW-0732">Signal</keyword>
<gene>
    <name evidence="4" type="ORF">B0293_35280</name>
    <name evidence="3" type="ORF">C791_5256</name>
</gene>
<dbReference type="EMBL" id="ANMG01000050">
    <property type="protein sequence ID" value="EMD25247.1"/>
    <property type="molecule type" value="Genomic_DNA"/>
</dbReference>
<evidence type="ECO:0008006" key="7">
    <source>
        <dbReference type="Google" id="ProtNLM"/>
    </source>
</evidence>
<dbReference type="Proteomes" id="UP000014137">
    <property type="component" value="Unassembled WGS sequence"/>
</dbReference>
<proteinExistence type="predicted"/>
<keyword evidence="6" id="KW-1185">Reference proteome</keyword>
<dbReference type="PATRIC" id="fig|1238180.3.peg.5171"/>
<evidence type="ECO:0000313" key="4">
    <source>
        <dbReference type="EMBL" id="OOC01611.1"/>
    </source>
</evidence>
<feature type="region of interest" description="Disordered" evidence="1">
    <location>
        <begin position="63"/>
        <end position="85"/>
    </location>
</feature>
<name>M2QGX5_9PSEU</name>
<sequence length="149" mass="15278">MARVLLLLSAAVLLLGAAACATPEPRALPAITTSAGSTTPGPSSTDVSKTVVTTSIIAAPTTTEVPGKTAVPTKTKTSTKTKAEQRRTACLKDASQCYEPGTNTKCQTGGCVNAARGLTQRDVLKQRDDWLRAHPGWCPAGETGAVGPC</sequence>
<accession>M2QGX5</accession>
<evidence type="ECO:0000313" key="3">
    <source>
        <dbReference type="EMBL" id="EMD25247.1"/>
    </source>
</evidence>
<reference evidence="4 6" key="2">
    <citation type="submission" date="2017-02" db="EMBL/GenBank/DDBJ databases">
        <title>Amycolatopsis azurea DSM 43854 draft genome.</title>
        <authorList>
            <person name="Mayilraj S."/>
        </authorList>
    </citation>
    <scope>NUCLEOTIDE SEQUENCE [LARGE SCALE GENOMIC DNA]</scope>
    <source>
        <strain evidence="4 6">DSM 43854</strain>
    </source>
</reference>
<organism evidence="3 5">
    <name type="scientific">Amycolatopsis azurea DSM 43854</name>
    <dbReference type="NCBI Taxonomy" id="1238180"/>
    <lineage>
        <taxon>Bacteria</taxon>
        <taxon>Bacillati</taxon>
        <taxon>Actinomycetota</taxon>
        <taxon>Actinomycetes</taxon>
        <taxon>Pseudonocardiales</taxon>
        <taxon>Pseudonocardiaceae</taxon>
        <taxon>Amycolatopsis</taxon>
    </lineage>
</organism>
<evidence type="ECO:0000313" key="5">
    <source>
        <dbReference type="Proteomes" id="UP000014137"/>
    </source>
</evidence>
<dbReference type="Proteomes" id="UP000188551">
    <property type="component" value="Unassembled WGS sequence"/>
</dbReference>
<evidence type="ECO:0000256" key="1">
    <source>
        <dbReference type="SAM" id="MobiDB-lite"/>
    </source>
</evidence>
<comment type="caution">
    <text evidence="3">The sequence shown here is derived from an EMBL/GenBank/DDBJ whole genome shotgun (WGS) entry which is preliminary data.</text>
</comment>
<dbReference type="EMBL" id="MUXN01000027">
    <property type="protein sequence ID" value="OOC01611.1"/>
    <property type="molecule type" value="Genomic_DNA"/>
</dbReference>
<evidence type="ECO:0000256" key="2">
    <source>
        <dbReference type="SAM" id="SignalP"/>
    </source>
</evidence>
<protein>
    <recommendedName>
        <fullName evidence="7">Secreted protein</fullName>
    </recommendedName>
</protein>